<keyword evidence="1" id="KW-0472">Membrane</keyword>
<comment type="caution">
    <text evidence="2">The sequence shown here is derived from an EMBL/GenBank/DDBJ whole genome shotgun (WGS) entry which is preliminary data.</text>
</comment>
<reference evidence="2" key="1">
    <citation type="submission" date="2021-01" db="EMBL/GenBank/DDBJ databases">
        <authorList>
            <consortium name="Genoscope - CEA"/>
            <person name="William W."/>
        </authorList>
    </citation>
    <scope>NUCLEOTIDE SEQUENCE</scope>
</reference>
<accession>A0A8S1RSC2</accession>
<dbReference type="AlphaFoldDB" id="A0A8S1RSC2"/>
<keyword evidence="1" id="KW-0812">Transmembrane</keyword>
<evidence type="ECO:0000313" key="3">
    <source>
        <dbReference type="Proteomes" id="UP000692954"/>
    </source>
</evidence>
<evidence type="ECO:0008006" key="4">
    <source>
        <dbReference type="Google" id="ProtNLM"/>
    </source>
</evidence>
<evidence type="ECO:0000313" key="2">
    <source>
        <dbReference type="EMBL" id="CAD8129895.1"/>
    </source>
</evidence>
<feature type="transmembrane region" description="Helical" evidence="1">
    <location>
        <begin position="202"/>
        <end position="222"/>
    </location>
</feature>
<keyword evidence="1" id="KW-1133">Transmembrane helix</keyword>
<evidence type="ECO:0000256" key="1">
    <source>
        <dbReference type="SAM" id="Phobius"/>
    </source>
</evidence>
<name>A0A8S1RSC2_9CILI</name>
<proteinExistence type="predicted"/>
<gene>
    <name evidence="2" type="ORF">PSON_ATCC_30995.1.T2490016</name>
</gene>
<dbReference type="Proteomes" id="UP000692954">
    <property type="component" value="Unassembled WGS sequence"/>
</dbReference>
<keyword evidence="3" id="KW-1185">Reference proteome</keyword>
<sequence>MLIMNFSKNSLMQLSQFSIFSYSQPLSMRACFVIDFEQVGPFEKSREMFYIIFSSQQFSFSFEEPKQQLRSLIQSQLSSLVLTRYFLQEAFYLIGKITQASFLLLISPVKFVCDAFKDWAVRKQNPKFKLFLTKYCCLPSIAIYDKTKQIEEVLYVELVITKKQNVMINVCLKFIDYYLELSEDDSNTAELFEQIRNTVDSFLLITQIFISLLCAIVCKAILSIKYLY</sequence>
<protein>
    <recommendedName>
        <fullName evidence="4">Transmembrane protein</fullName>
    </recommendedName>
</protein>
<organism evidence="2 3">
    <name type="scientific">Paramecium sonneborni</name>
    <dbReference type="NCBI Taxonomy" id="65129"/>
    <lineage>
        <taxon>Eukaryota</taxon>
        <taxon>Sar</taxon>
        <taxon>Alveolata</taxon>
        <taxon>Ciliophora</taxon>
        <taxon>Intramacronucleata</taxon>
        <taxon>Oligohymenophorea</taxon>
        <taxon>Peniculida</taxon>
        <taxon>Parameciidae</taxon>
        <taxon>Paramecium</taxon>
    </lineage>
</organism>
<dbReference type="EMBL" id="CAJJDN010000249">
    <property type="protein sequence ID" value="CAD8129895.1"/>
    <property type="molecule type" value="Genomic_DNA"/>
</dbReference>